<feature type="transmembrane region" description="Helical" evidence="5">
    <location>
        <begin position="67"/>
        <end position="89"/>
    </location>
</feature>
<keyword evidence="2 5" id="KW-0812">Transmembrane</keyword>
<feature type="transmembrane region" description="Helical" evidence="5">
    <location>
        <begin position="6"/>
        <end position="23"/>
    </location>
</feature>
<dbReference type="InterPro" id="IPR003810">
    <property type="entry name" value="Mntp/YtaF"/>
</dbReference>
<feature type="transmembrane region" description="Helical" evidence="5">
    <location>
        <begin position="132"/>
        <end position="151"/>
    </location>
</feature>
<name>A0A9D1FL23_9FIRM</name>
<organism evidence="6 7">
    <name type="scientific">Candidatus Merdivicinus excrementipullorum</name>
    <dbReference type="NCBI Taxonomy" id="2840867"/>
    <lineage>
        <taxon>Bacteria</taxon>
        <taxon>Bacillati</taxon>
        <taxon>Bacillota</taxon>
        <taxon>Clostridia</taxon>
        <taxon>Eubacteriales</taxon>
        <taxon>Oscillospiraceae</taxon>
        <taxon>Oscillospiraceae incertae sedis</taxon>
        <taxon>Candidatus Merdivicinus</taxon>
    </lineage>
</organism>
<evidence type="ECO:0000256" key="2">
    <source>
        <dbReference type="ARBA" id="ARBA00022692"/>
    </source>
</evidence>
<evidence type="ECO:0000256" key="1">
    <source>
        <dbReference type="ARBA" id="ARBA00022475"/>
    </source>
</evidence>
<evidence type="ECO:0000256" key="3">
    <source>
        <dbReference type="ARBA" id="ARBA00022989"/>
    </source>
</evidence>
<dbReference type="Proteomes" id="UP000824002">
    <property type="component" value="Unassembled WGS sequence"/>
</dbReference>
<accession>A0A9D1FL23</accession>
<keyword evidence="1" id="KW-1003">Cell membrane</keyword>
<proteinExistence type="predicted"/>
<keyword evidence="3 5" id="KW-1133">Transmembrane helix</keyword>
<comment type="caution">
    <text evidence="6">The sequence shown here is derived from an EMBL/GenBank/DDBJ whole genome shotgun (WGS) entry which is preliminary data.</text>
</comment>
<evidence type="ECO:0000313" key="7">
    <source>
        <dbReference type="Proteomes" id="UP000824002"/>
    </source>
</evidence>
<protein>
    <submittedName>
        <fullName evidence="6">Manganese efflux pump</fullName>
    </submittedName>
</protein>
<gene>
    <name evidence="6" type="ORF">IAB51_01895</name>
</gene>
<reference evidence="6" key="1">
    <citation type="submission" date="2020-10" db="EMBL/GenBank/DDBJ databases">
        <authorList>
            <person name="Gilroy R."/>
        </authorList>
    </citation>
    <scope>NUCLEOTIDE SEQUENCE</scope>
    <source>
        <strain evidence="6">CHK199-13235</strain>
    </source>
</reference>
<reference evidence="6" key="2">
    <citation type="journal article" date="2021" name="PeerJ">
        <title>Extensive microbial diversity within the chicken gut microbiome revealed by metagenomics and culture.</title>
        <authorList>
            <person name="Gilroy R."/>
            <person name="Ravi A."/>
            <person name="Getino M."/>
            <person name="Pursley I."/>
            <person name="Horton D.L."/>
            <person name="Alikhan N.F."/>
            <person name="Baker D."/>
            <person name="Gharbi K."/>
            <person name="Hall N."/>
            <person name="Watson M."/>
            <person name="Adriaenssens E.M."/>
            <person name="Foster-Nyarko E."/>
            <person name="Jarju S."/>
            <person name="Secka A."/>
            <person name="Antonio M."/>
            <person name="Oren A."/>
            <person name="Chaudhuri R.R."/>
            <person name="La Ragione R."/>
            <person name="Hildebrand F."/>
            <person name="Pallen M.J."/>
        </authorList>
    </citation>
    <scope>NUCLEOTIDE SEQUENCE</scope>
    <source>
        <strain evidence="6">CHK199-13235</strain>
    </source>
</reference>
<feature type="transmembrane region" description="Helical" evidence="5">
    <location>
        <begin position="188"/>
        <end position="206"/>
    </location>
</feature>
<keyword evidence="4 5" id="KW-0472">Membrane</keyword>
<evidence type="ECO:0000256" key="5">
    <source>
        <dbReference type="SAM" id="Phobius"/>
    </source>
</evidence>
<dbReference type="AlphaFoldDB" id="A0A9D1FL23"/>
<evidence type="ECO:0000256" key="4">
    <source>
        <dbReference type="ARBA" id="ARBA00023136"/>
    </source>
</evidence>
<evidence type="ECO:0000313" key="6">
    <source>
        <dbReference type="EMBL" id="HIS75539.1"/>
    </source>
</evidence>
<dbReference type="EMBL" id="DVJP01000018">
    <property type="protein sequence ID" value="HIS75539.1"/>
    <property type="molecule type" value="Genomic_DNA"/>
</dbReference>
<dbReference type="Pfam" id="PF02659">
    <property type="entry name" value="Mntp"/>
    <property type="match status" value="1"/>
</dbReference>
<feature type="transmembrane region" description="Helical" evidence="5">
    <location>
        <begin position="157"/>
        <end position="176"/>
    </location>
</feature>
<sequence length="207" mass="22083">MFQDTLLVLALITDAFLACFAYGAERIRIPIKSALLMGGIGTGVLLFSMLLSAPFRQILPEKACQTAGGVLLLLIGLLSVCQNSLKAFLSSKQDARKKLRFKWAGISFALTVYLDETQADADRSKTLSVKEAAVLGLVLSLDSLGIGFGSGFTEHHYLYLTLLSLFLHPAAILLAYRLGQKAAGKLPGACSLLGGAMLVGVALARFF</sequence>
<feature type="transmembrane region" description="Helical" evidence="5">
    <location>
        <begin position="35"/>
        <end position="55"/>
    </location>
</feature>
<dbReference type="PANTHER" id="PTHR35529">
    <property type="entry name" value="MANGANESE EFFLUX PUMP MNTP-RELATED"/>
    <property type="match status" value="1"/>
</dbReference>
<dbReference type="PANTHER" id="PTHR35529:SF2">
    <property type="entry name" value="SPORULATION PROTEIN YTAF-RELATED"/>
    <property type="match status" value="1"/>
</dbReference>